<dbReference type="InterPro" id="IPR039300">
    <property type="entry name" value="JASON"/>
</dbReference>
<feature type="region of interest" description="Disordered" evidence="1">
    <location>
        <begin position="98"/>
        <end position="160"/>
    </location>
</feature>
<reference evidence="3" key="1">
    <citation type="submission" date="2016-04" db="EMBL/GenBank/DDBJ databases">
        <title>Cephalotus genome sequencing.</title>
        <authorList>
            <person name="Fukushima K."/>
            <person name="Hasebe M."/>
            <person name="Fang X."/>
        </authorList>
    </citation>
    <scope>NUCLEOTIDE SEQUENCE [LARGE SCALE GENOMIC DNA]</scope>
    <source>
        <strain evidence="3">cv. St1</strain>
    </source>
</reference>
<dbReference type="Proteomes" id="UP000187406">
    <property type="component" value="Unassembled WGS sequence"/>
</dbReference>
<evidence type="ECO:0000313" key="3">
    <source>
        <dbReference type="Proteomes" id="UP000187406"/>
    </source>
</evidence>
<dbReference type="InParanoid" id="A0A1Q3CRY4"/>
<organism evidence="2 3">
    <name type="scientific">Cephalotus follicularis</name>
    <name type="common">Albany pitcher plant</name>
    <dbReference type="NCBI Taxonomy" id="3775"/>
    <lineage>
        <taxon>Eukaryota</taxon>
        <taxon>Viridiplantae</taxon>
        <taxon>Streptophyta</taxon>
        <taxon>Embryophyta</taxon>
        <taxon>Tracheophyta</taxon>
        <taxon>Spermatophyta</taxon>
        <taxon>Magnoliopsida</taxon>
        <taxon>eudicotyledons</taxon>
        <taxon>Gunneridae</taxon>
        <taxon>Pentapetalae</taxon>
        <taxon>rosids</taxon>
        <taxon>fabids</taxon>
        <taxon>Oxalidales</taxon>
        <taxon>Cephalotaceae</taxon>
        <taxon>Cephalotus</taxon>
    </lineage>
</organism>
<sequence>MGCFITCFGTSKHKKRLHLVDATPSTHQIHEAKEALVVTEPTKQHNIEKSINPITVSKEKLEEPLSCTSKKKVTFDVKVKTYVGVSTEDLTDVLVKNNVEKDGGKKEETPKENEESSHLPSHFPTHRYQNCANSDDGMEDTYDLDDDNDNDSEWDCRNEGGGDQILVQEESSESLFSLSIESRKQVCEVELGEKEVNSPMPNCNEQVKAIGPDRNARDRSQYVHSVLNPVENLTQWKAVKAKATPSLKYPAKENINVEQDFDVPISLEPSLRSNTKKLVDQEIAVDASLSSWLVELSETTPMSKDSNNSVGNSPPSLKDKHILGVLAIEELKQHSLSVSPRWSRSRSPGETPIIGTVGSYWSHTGQNVDKESSSPSKRMSEIRRKTKEDEKGNSNSIPFEVRLERALEQRHS</sequence>
<accession>A0A1Q3CRY4</accession>
<keyword evidence="3" id="KW-1185">Reference proteome</keyword>
<feature type="compositionally biased region" description="Low complexity" evidence="1">
    <location>
        <begin position="337"/>
        <end position="346"/>
    </location>
</feature>
<proteinExistence type="predicted"/>
<feature type="region of interest" description="Disordered" evidence="1">
    <location>
        <begin position="337"/>
        <end position="412"/>
    </location>
</feature>
<dbReference type="EMBL" id="BDDD01002772">
    <property type="protein sequence ID" value="GAV82997.1"/>
    <property type="molecule type" value="Genomic_DNA"/>
</dbReference>
<dbReference type="PANTHER" id="PTHR33318">
    <property type="entry name" value="ASPARTYL/GLUTAMYL-TRNA(ASN/GLN) AMIDOTRANSFERASE SUBUNIT"/>
    <property type="match status" value="1"/>
</dbReference>
<comment type="caution">
    <text evidence="2">The sequence shown here is derived from an EMBL/GenBank/DDBJ whole genome shotgun (WGS) entry which is preliminary data.</text>
</comment>
<dbReference type="OrthoDB" id="1925835at2759"/>
<feature type="compositionally biased region" description="Acidic residues" evidence="1">
    <location>
        <begin position="136"/>
        <end position="153"/>
    </location>
</feature>
<dbReference type="GO" id="GO:0007142">
    <property type="term" value="P:male meiosis II"/>
    <property type="evidence" value="ECO:0007669"/>
    <property type="project" value="InterPro"/>
</dbReference>
<feature type="compositionally biased region" description="Basic and acidic residues" evidence="1">
    <location>
        <begin position="401"/>
        <end position="412"/>
    </location>
</feature>
<feature type="compositionally biased region" description="Basic and acidic residues" evidence="1">
    <location>
        <begin position="98"/>
        <end position="117"/>
    </location>
</feature>
<evidence type="ECO:0000313" key="2">
    <source>
        <dbReference type="EMBL" id="GAV82997.1"/>
    </source>
</evidence>
<evidence type="ECO:0000256" key="1">
    <source>
        <dbReference type="SAM" id="MobiDB-lite"/>
    </source>
</evidence>
<dbReference type="PANTHER" id="PTHR33318:SF22">
    <property type="entry name" value="SUPPRESSOR PROTEIN SRP40-LIKE ISOFORM X1"/>
    <property type="match status" value="1"/>
</dbReference>
<feature type="compositionally biased region" description="Basic and acidic residues" evidence="1">
    <location>
        <begin position="368"/>
        <end position="392"/>
    </location>
</feature>
<name>A0A1Q3CRY4_CEPFO</name>
<protein>
    <submittedName>
        <fullName evidence="2">Uncharacterized protein</fullName>
    </submittedName>
</protein>
<gene>
    <name evidence="2" type="ORF">CFOL_v3_26448</name>
</gene>
<dbReference type="AlphaFoldDB" id="A0A1Q3CRY4"/>
<dbReference type="STRING" id="3775.A0A1Q3CRY4"/>